<dbReference type="SUPFAM" id="SSF52540">
    <property type="entry name" value="P-loop containing nucleoside triphosphate hydrolases"/>
    <property type="match status" value="1"/>
</dbReference>
<name>A0ABW5XHP2_9MICO</name>
<evidence type="ECO:0000313" key="1">
    <source>
        <dbReference type="EMBL" id="MFD2841253.1"/>
    </source>
</evidence>
<sequence length="189" mass="21584">MATDPTTLSELLEFIRNRPQRDIGLVCVDGPAGSGKTTLAAQIARELHAQTIHMDDLYEGWEGIAQGAHNLNKWILEPLAAGRDGEYQRYDWHLGEFAERHRVPRASWLVVEGCTSATRLVDKHDPFIIWVEADDETRLDRGLERDGEHLRDHWLTFMDTEARIYAENATRDRAHIHLDGFGQITARSM</sequence>
<protein>
    <submittedName>
        <fullName evidence="1">AAA family ATPase</fullName>
    </submittedName>
</protein>
<keyword evidence="2" id="KW-1185">Reference proteome</keyword>
<dbReference type="EMBL" id="JBHUOP010000004">
    <property type="protein sequence ID" value="MFD2841253.1"/>
    <property type="molecule type" value="Genomic_DNA"/>
</dbReference>
<proteinExistence type="predicted"/>
<dbReference type="Gene3D" id="3.40.50.300">
    <property type="entry name" value="P-loop containing nucleotide triphosphate hydrolases"/>
    <property type="match status" value="1"/>
</dbReference>
<evidence type="ECO:0000313" key="2">
    <source>
        <dbReference type="Proteomes" id="UP001597391"/>
    </source>
</evidence>
<dbReference type="CDD" id="cd00009">
    <property type="entry name" value="AAA"/>
    <property type="match status" value="1"/>
</dbReference>
<comment type="caution">
    <text evidence="1">The sequence shown here is derived from an EMBL/GenBank/DDBJ whole genome shotgun (WGS) entry which is preliminary data.</text>
</comment>
<dbReference type="RefSeq" id="WP_377467179.1">
    <property type="nucleotide sequence ID" value="NZ_JBHUOP010000004.1"/>
</dbReference>
<dbReference type="InterPro" id="IPR027417">
    <property type="entry name" value="P-loop_NTPase"/>
</dbReference>
<organism evidence="1 2">
    <name type="scientific">Populibacterium corticicola</name>
    <dbReference type="NCBI Taxonomy" id="1812826"/>
    <lineage>
        <taxon>Bacteria</taxon>
        <taxon>Bacillati</taxon>
        <taxon>Actinomycetota</taxon>
        <taxon>Actinomycetes</taxon>
        <taxon>Micrococcales</taxon>
        <taxon>Jonesiaceae</taxon>
        <taxon>Populibacterium</taxon>
    </lineage>
</organism>
<accession>A0ABW5XHP2</accession>
<gene>
    <name evidence="1" type="ORF">ACFSYH_11830</name>
</gene>
<reference evidence="2" key="1">
    <citation type="journal article" date="2019" name="Int. J. Syst. Evol. Microbiol.">
        <title>The Global Catalogue of Microorganisms (GCM) 10K type strain sequencing project: providing services to taxonomists for standard genome sequencing and annotation.</title>
        <authorList>
            <consortium name="The Broad Institute Genomics Platform"/>
            <consortium name="The Broad Institute Genome Sequencing Center for Infectious Disease"/>
            <person name="Wu L."/>
            <person name="Ma J."/>
        </authorList>
    </citation>
    <scope>NUCLEOTIDE SEQUENCE [LARGE SCALE GENOMIC DNA]</scope>
    <source>
        <strain evidence="2">KCTC 33576</strain>
    </source>
</reference>
<dbReference type="Pfam" id="PF13238">
    <property type="entry name" value="AAA_18"/>
    <property type="match status" value="1"/>
</dbReference>
<dbReference type="Proteomes" id="UP001597391">
    <property type="component" value="Unassembled WGS sequence"/>
</dbReference>